<name>A0A6J4R6I0_9ACTN</name>
<evidence type="ECO:0000256" key="4">
    <source>
        <dbReference type="ARBA" id="ARBA00023717"/>
    </source>
</evidence>
<dbReference type="Pfam" id="PF00378">
    <property type="entry name" value="ECH_1"/>
    <property type="match status" value="1"/>
</dbReference>
<dbReference type="InterPro" id="IPR001753">
    <property type="entry name" value="Enoyl-CoA_hydra/iso"/>
</dbReference>
<dbReference type="GO" id="GO:0004300">
    <property type="term" value="F:enoyl-CoA hydratase activity"/>
    <property type="evidence" value="ECO:0007669"/>
    <property type="project" value="UniProtKB-EC"/>
</dbReference>
<accession>A0A6J4R6I0</accession>
<protein>
    <submittedName>
        <fullName evidence="6">Enoyl-CoA hydratase</fullName>
        <ecNumber evidence="6">4.2.1.17</ecNumber>
    </submittedName>
</protein>
<evidence type="ECO:0000256" key="2">
    <source>
        <dbReference type="ARBA" id="ARBA00023239"/>
    </source>
</evidence>
<dbReference type="EMBL" id="CADCVO010000002">
    <property type="protein sequence ID" value="CAA9465672.1"/>
    <property type="molecule type" value="Genomic_DNA"/>
</dbReference>
<evidence type="ECO:0000313" key="6">
    <source>
        <dbReference type="EMBL" id="CAA9465672.1"/>
    </source>
</evidence>
<evidence type="ECO:0000256" key="3">
    <source>
        <dbReference type="ARBA" id="ARBA00023709"/>
    </source>
</evidence>
<keyword evidence="2 6" id="KW-0456">Lyase</keyword>
<dbReference type="EC" id="4.2.1.17" evidence="6"/>
<dbReference type="PROSITE" id="PS00166">
    <property type="entry name" value="ENOYL_COA_HYDRATASE"/>
    <property type="match status" value="1"/>
</dbReference>
<evidence type="ECO:0000256" key="1">
    <source>
        <dbReference type="ARBA" id="ARBA00005254"/>
    </source>
</evidence>
<reference evidence="6" key="1">
    <citation type="submission" date="2020-02" db="EMBL/GenBank/DDBJ databases">
        <authorList>
            <person name="Meier V. D."/>
        </authorList>
    </citation>
    <scope>NUCLEOTIDE SEQUENCE</scope>
    <source>
        <strain evidence="6">AVDCRST_MAG13</strain>
    </source>
</reference>
<comment type="catalytic activity">
    <reaction evidence="4">
        <text>a 4-saturated-(3S)-3-hydroxyacyl-CoA = a (3E)-enoyl-CoA + H2O</text>
        <dbReference type="Rhea" id="RHEA:20724"/>
        <dbReference type="ChEBI" id="CHEBI:15377"/>
        <dbReference type="ChEBI" id="CHEBI:58521"/>
        <dbReference type="ChEBI" id="CHEBI:137480"/>
        <dbReference type="EC" id="4.2.1.17"/>
    </reaction>
</comment>
<dbReference type="SUPFAM" id="SSF52096">
    <property type="entry name" value="ClpP/crotonase"/>
    <property type="match status" value="1"/>
</dbReference>
<dbReference type="Gene3D" id="3.90.226.10">
    <property type="entry name" value="2-enoyl-CoA Hydratase, Chain A, domain 1"/>
    <property type="match status" value="1"/>
</dbReference>
<dbReference type="Gene3D" id="1.10.12.10">
    <property type="entry name" value="Lyase 2-enoyl-coa Hydratase, Chain A, domain 2"/>
    <property type="match status" value="1"/>
</dbReference>
<dbReference type="CDD" id="cd06558">
    <property type="entry name" value="crotonase-like"/>
    <property type="match status" value="1"/>
</dbReference>
<proteinExistence type="inferred from homology"/>
<dbReference type="GO" id="GO:0006635">
    <property type="term" value="P:fatty acid beta-oxidation"/>
    <property type="evidence" value="ECO:0007669"/>
    <property type="project" value="TreeGrafter"/>
</dbReference>
<dbReference type="FunFam" id="1.10.12.10:FF:000001">
    <property type="entry name" value="Probable enoyl-CoA hydratase, mitochondrial"/>
    <property type="match status" value="1"/>
</dbReference>
<gene>
    <name evidence="6" type="ORF">AVDCRST_MAG13-16</name>
</gene>
<dbReference type="AlphaFoldDB" id="A0A6J4R6I0"/>
<organism evidence="6">
    <name type="scientific">uncultured Solirubrobacteraceae bacterium</name>
    <dbReference type="NCBI Taxonomy" id="1162706"/>
    <lineage>
        <taxon>Bacteria</taxon>
        <taxon>Bacillati</taxon>
        <taxon>Actinomycetota</taxon>
        <taxon>Thermoleophilia</taxon>
        <taxon>Solirubrobacterales</taxon>
        <taxon>Solirubrobacteraceae</taxon>
        <taxon>environmental samples</taxon>
    </lineage>
</organism>
<comment type="similarity">
    <text evidence="1 5">Belongs to the enoyl-CoA hydratase/isomerase family.</text>
</comment>
<dbReference type="InterPro" id="IPR029045">
    <property type="entry name" value="ClpP/crotonase-like_dom_sf"/>
</dbReference>
<dbReference type="InterPro" id="IPR014748">
    <property type="entry name" value="Enoyl-CoA_hydra_C"/>
</dbReference>
<dbReference type="PANTHER" id="PTHR11941:SF54">
    <property type="entry name" value="ENOYL-COA HYDRATASE, MITOCHONDRIAL"/>
    <property type="match status" value="1"/>
</dbReference>
<comment type="catalytic activity">
    <reaction evidence="3">
        <text>a (3S)-3-hydroxyacyl-CoA = a (2E)-enoyl-CoA + H2O</text>
        <dbReference type="Rhea" id="RHEA:16105"/>
        <dbReference type="ChEBI" id="CHEBI:15377"/>
        <dbReference type="ChEBI" id="CHEBI:57318"/>
        <dbReference type="ChEBI" id="CHEBI:58856"/>
        <dbReference type="EC" id="4.2.1.17"/>
    </reaction>
</comment>
<dbReference type="PANTHER" id="PTHR11941">
    <property type="entry name" value="ENOYL-COA HYDRATASE-RELATED"/>
    <property type="match status" value="1"/>
</dbReference>
<evidence type="ECO:0000256" key="5">
    <source>
        <dbReference type="RuleBase" id="RU003707"/>
    </source>
</evidence>
<sequence length="256" mass="26596">MPVTFAAEGAVGTITLDNPPANSYDLGVMQEFSAAVDEAIGSAARAVIVRSASPKFFSAGADVKKFLDGDVDANMAMIRTSQAAFSRMAAAPQVFLAHLAGHALGGGLEITLACDLRYASEGSYKLGTPEVTLGLLPGNGGTQRLTRLVGPSRAMELLITGRTFSPQEALDMGLVAALLPAEEAEARVREVAERLAAGPALAVAAIKRCVHEGGEASLQDGLALEAELIEELFRSRDATEGLTAFVEKRPPAFVGA</sequence>
<dbReference type="InterPro" id="IPR018376">
    <property type="entry name" value="Enoyl-CoA_hyd/isom_CS"/>
</dbReference>